<dbReference type="AlphaFoldDB" id="A0A0F9NZM5"/>
<name>A0A0F9NZM5_9ZZZZ</name>
<keyword evidence="1" id="KW-0812">Transmembrane</keyword>
<dbReference type="EMBL" id="LAZR01002986">
    <property type="protein sequence ID" value="KKN23299.1"/>
    <property type="molecule type" value="Genomic_DNA"/>
</dbReference>
<sequence length="229" mass="26139">MNIPELWAIKINLIFLIFISSLIWIRRISGFRRISRRLSSRFKRVNQYKRRIAKTDPKIYDAIYRSSHKSMKTELDRKGSQWVNDKKIKKQVKKKVAIDIEKIIQTSPMRDMRSLINKTLDEMIDLALLKEVKERGTRLKITSSSPFGIIFWRIFIPIATVGIVGWISFTLPDLIPPGSLLIPSIPQLPTGAPGPIDPVPLIRSAIINGAIYGIGTLLVVRLVAELKSR</sequence>
<feature type="transmembrane region" description="Helical" evidence="1">
    <location>
        <begin position="150"/>
        <end position="169"/>
    </location>
</feature>
<keyword evidence="1" id="KW-1133">Transmembrane helix</keyword>
<accession>A0A0F9NZM5</accession>
<evidence type="ECO:0000256" key="1">
    <source>
        <dbReference type="SAM" id="Phobius"/>
    </source>
</evidence>
<keyword evidence="1" id="KW-0472">Membrane</keyword>
<evidence type="ECO:0000313" key="2">
    <source>
        <dbReference type="EMBL" id="KKN23299.1"/>
    </source>
</evidence>
<gene>
    <name evidence="2" type="ORF">LCGC14_0906350</name>
</gene>
<proteinExistence type="predicted"/>
<organism evidence="2">
    <name type="scientific">marine sediment metagenome</name>
    <dbReference type="NCBI Taxonomy" id="412755"/>
    <lineage>
        <taxon>unclassified sequences</taxon>
        <taxon>metagenomes</taxon>
        <taxon>ecological metagenomes</taxon>
    </lineage>
</organism>
<comment type="caution">
    <text evidence="2">The sequence shown here is derived from an EMBL/GenBank/DDBJ whole genome shotgun (WGS) entry which is preliminary data.</text>
</comment>
<feature type="transmembrane region" description="Helical" evidence="1">
    <location>
        <begin position="205"/>
        <end position="224"/>
    </location>
</feature>
<reference evidence="2" key="1">
    <citation type="journal article" date="2015" name="Nature">
        <title>Complex archaea that bridge the gap between prokaryotes and eukaryotes.</title>
        <authorList>
            <person name="Spang A."/>
            <person name="Saw J.H."/>
            <person name="Jorgensen S.L."/>
            <person name="Zaremba-Niedzwiedzka K."/>
            <person name="Martijn J."/>
            <person name="Lind A.E."/>
            <person name="van Eijk R."/>
            <person name="Schleper C."/>
            <person name="Guy L."/>
            <person name="Ettema T.J."/>
        </authorList>
    </citation>
    <scope>NUCLEOTIDE SEQUENCE</scope>
</reference>
<feature type="transmembrane region" description="Helical" evidence="1">
    <location>
        <begin position="6"/>
        <end position="25"/>
    </location>
</feature>
<protein>
    <submittedName>
        <fullName evidence="2">Uncharacterized protein</fullName>
    </submittedName>
</protein>